<dbReference type="AlphaFoldDB" id="A0A6M3L0M3"/>
<reference evidence="1" key="1">
    <citation type="submission" date="2020-03" db="EMBL/GenBank/DDBJ databases">
        <title>The deep terrestrial virosphere.</title>
        <authorList>
            <person name="Holmfeldt K."/>
            <person name="Nilsson E."/>
            <person name="Simone D."/>
            <person name="Lopez-Fernandez M."/>
            <person name="Wu X."/>
            <person name="de Brujin I."/>
            <person name="Lundin D."/>
            <person name="Andersson A."/>
            <person name="Bertilsson S."/>
            <person name="Dopson M."/>
        </authorList>
    </citation>
    <scope>NUCLEOTIDE SEQUENCE</scope>
    <source>
        <strain evidence="1">MM415B03021</strain>
    </source>
</reference>
<gene>
    <name evidence="1" type="ORF">MM415B03021_0007</name>
</gene>
<sequence length="74" mass="7909">MVILFPIKGIHRGGVTSLLPPFTTTDMNNMRPYDTLDNRARGGQRPGLVKWGDGDLLGGAELPVVAMCIVTSVA</sequence>
<proteinExistence type="predicted"/>
<accession>A0A6M3L0M3</accession>
<name>A0A6M3L0M3_9ZZZZ</name>
<evidence type="ECO:0000313" key="1">
    <source>
        <dbReference type="EMBL" id="QJA87301.1"/>
    </source>
</evidence>
<dbReference type="EMBL" id="MT142695">
    <property type="protein sequence ID" value="QJA87301.1"/>
    <property type="molecule type" value="Genomic_DNA"/>
</dbReference>
<protein>
    <submittedName>
        <fullName evidence="1">Uncharacterized protein</fullName>
    </submittedName>
</protein>
<organism evidence="1">
    <name type="scientific">viral metagenome</name>
    <dbReference type="NCBI Taxonomy" id="1070528"/>
    <lineage>
        <taxon>unclassified sequences</taxon>
        <taxon>metagenomes</taxon>
        <taxon>organismal metagenomes</taxon>
    </lineage>
</organism>